<keyword evidence="6" id="KW-0521">NADP</keyword>
<dbReference type="RefSeq" id="WP_344658629.1">
    <property type="nucleotide sequence ID" value="NZ_BAAAQM010000022.1"/>
</dbReference>
<dbReference type="SUPFAM" id="SSF51735">
    <property type="entry name" value="NAD(P)-binding Rossmann-fold domains"/>
    <property type="match status" value="1"/>
</dbReference>
<dbReference type="PRINTS" id="PR00081">
    <property type="entry name" value="GDHRDH"/>
</dbReference>
<evidence type="ECO:0000256" key="3">
    <source>
        <dbReference type="ARBA" id="ARBA00022516"/>
    </source>
</evidence>
<evidence type="ECO:0000256" key="6">
    <source>
        <dbReference type="ARBA" id="ARBA00022857"/>
    </source>
</evidence>
<evidence type="ECO:0000256" key="2">
    <source>
        <dbReference type="ARBA" id="ARBA00005189"/>
    </source>
</evidence>
<evidence type="ECO:0000256" key="4">
    <source>
        <dbReference type="ARBA" id="ARBA00022553"/>
    </source>
</evidence>
<comment type="catalytic activity">
    <reaction evidence="20">
        <text>(2E)-octenoyl-CoA + NADPH + H(+) = octanoyl-CoA + NADP(+)</text>
        <dbReference type="Rhea" id="RHEA:44952"/>
        <dbReference type="ChEBI" id="CHEBI:15378"/>
        <dbReference type="ChEBI" id="CHEBI:57386"/>
        <dbReference type="ChEBI" id="CHEBI:57783"/>
        <dbReference type="ChEBI" id="CHEBI:58349"/>
        <dbReference type="ChEBI" id="CHEBI:62242"/>
    </reaction>
    <physiologicalReaction direction="left-to-right" evidence="20">
        <dbReference type="Rhea" id="RHEA:44953"/>
    </physiologicalReaction>
</comment>
<evidence type="ECO:0000256" key="17">
    <source>
        <dbReference type="ARBA" id="ARBA00049108"/>
    </source>
</evidence>
<sequence length="290" mass="30281">MPPGLPEPPPPGTPMLPPGTFAGVTVLVTGGTTGLGRAMAAEFARFAVAVGVAGRGPGHRDRGVQAVRDAGGEAVGVACDVRDADAVRDAFDAVERVLGPVGVLVNNAAANFPVAAADLSPNGWRAVTDIVLDGTFLCSRELHRRCTARRAPGAILNILATQAITGGPGMAHAAAAKAGVGNLTKSLAVEWAPDGVRVNALAPGLFPHEEMRTDLKALRTDASEDARRQPALRTGRRHEIGWAATYLCSPFAAFLTGHTLIVDGGNHLRRDFVMPPVTPIREQLPPREWS</sequence>
<evidence type="ECO:0000313" key="22">
    <source>
        <dbReference type="Proteomes" id="UP001499854"/>
    </source>
</evidence>
<evidence type="ECO:0000256" key="1">
    <source>
        <dbReference type="ARBA" id="ARBA00004275"/>
    </source>
</evidence>
<evidence type="ECO:0000256" key="15">
    <source>
        <dbReference type="ARBA" id="ARBA00047570"/>
    </source>
</evidence>
<keyword evidence="10" id="KW-0275">Fatty acid biosynthesis</keyword>
<comment type="subunit">
    <text evidence="12">Interacts with PEX5, probably required to target it into peroxisomes.</text>
</comment>
<keyword evidence="4" id="KW-0597">Phosphoprotein</keyword>
<evidence type="ECO:0000256" key="13">
    <source>
        <dbReference type="ARBA" id="ARBA00038849"/>
    </source>
</evidence>
<evidence type="ECO:0000256" key="9">
    <source>
        <dbReference type="ARBA" id="ARBA00023140"/>
    </source>
</evidence>
<comment type="catalytic activity">
    <reaction evidence="17">
        <text>(2E)-hexenoyl-CoA + NADPH + H(+) = hexanoyl-CoA + NADP(+)</text>
        <dbReference type="Rhea" id="RHEA:44956"/>
        <dbReference type="ChEBI" id="CHEBI:15378"/>
        <dbReference type="ChEBI" id="CHEBI:57783"/>
        <dbReference type="ChEBI" id="CHEBI:58349"/>
        <dbReference type="ChEBI" id="CHEBI:62077"/>
        <dbReference type="ChEBI" id="CHEBI:62620"/>
    </reaction>
    <physiologicalReaction direction="left-to-right" evidence="17">
        <dbReference type="Rhea" id="RHEA:44957"/>
    </physiologicalReaction>
</comment>
<accession>A0ABP5D9A4</accession>
<evidence type="ECO:0000256" key="18">
    <source>
        <dbReference type="ARBA" id="ARBA00049251"/>
    </source>
</evidence>
<comment type="catalytic activity">
    <reaction evidence="16">
        <text>(2E)-tetradecenoyl-CoA + NADPH + H(+) = tetradecanoyl-CoA + NADP(+)</text>
        <dbReference type="Rhea" id="RHEA:44968"/>
        <dbReference type="ChEBI" id="CHEBI:15378"/>
        <dbReference type="ChEBI" id="CHEBI:57385"/>
        <dbReference type="ChEBI" id="CHEBI:57783"/>
        <dbReference type="ChEBI" id="CHEBI:58349"/>
        <dbReference type="ChEBI" id="CHEBI:61405"/>
    </reaction>
    <physiologicalReaction direction="left-to-right" evidence="16">
        <dbReference type="Rhea" id="RHEA:44969"/>
    </physiologicalReaction>
</comment>
<keyword evidence="7" id="KW-0560">Oxidoreductase</keyword>
<name>A0ABP5D9A4_9ACTN</name>
<proteinExistence type="predicted"/>
<evidence type="ECO:0000256" key="16">
    <source>
        <dbReference type="ARBA" id="ARBA00048686"/>
    </source>
</evidence>
<gene>
    <name evidence="21" type="ORF">GCM10009838_40590</name>
</gene>
<reference evidence="22" key="1">
    <citation type="journal article" date="2019" name="Int. J. Syst. Evol. Microbiol.">
        <title>The Global Catalogue of Microorganisms (GCM) 10K type strain sequencing project: providing services to taxonomists for standard genome sequencing and annotation.</title>
        <authorList>
            <consortium name="The Broad Institute Genomics Platform"/>
            <consortium name="The Broad Institute Genome Sequencing Center for Infectious Disease"/>
            <person name="Wu L."/>
            <person name="Ma J."/>
        </authorList>
    </citation>
    <scope>NUCLEOTIDE SEQUENCE [LARGE SCALE GENOMIC DNA]</scope>
    <source>
        <strain evidence="22">JCM 16013</strain>
    </source>
</reference>
<evidence type="ECO:0000256" key="10">
    <source>
        <dbReference type="ARBA" id="ARBA00023160"/>
    </source>
</evidence>
<evidence type="ECO:0000256" key="7">
    <source>
        <dbReference type="ARBA" id="ARBA00023002"/>
    </source>
</evidence>
<keyword evidence="8" id="KW-0443">Lipid metabolism</keyword>
<evidence type="ECO:0000313" key="21">
    <source>
        <dbReference type="EMBL" id="GAA1976189.1"/>
    </source>
</evidence>
<evidence type="ECO:0000256" key="8">
    <source>
        <dbReference type="ARBA" id="ARBA00023098"/>
    </source>
</evidence>
<dbReference type="Pfam" id="PF13561">
    <property type="entry name" value="adh_short_C2"/>
    <property type="match status" value="1"/>
</dbReference>
<dbReference type="EMBL" id="BAAAQM010000022">
    <property type="protein sequence ID" value="GAA1976189.1"/>
    <property type="molecule type" value="Genomic_DNA"/>
</dbReference>
<evidence type="ECO:0000256" key="14">
    <source>
        <dbReference type="ARBA" id="ARBA00041063"/>
    </source>
</evidence>
<dbReference type="EC" id="1.3.1.38" evidence="13"/>
<keyword evidence="9" id="KW-0576">Peroxisome</keyword>
<dbReference type="InterPro" id="IPR036291">
    <property type="entry name" value="NAD(P)-bd_dom_sf"/>
</dbReference>
<evidence type="ECO:0000256" key="12">
    <source>
        <dbReference type="ARBA" id="ARBA00038622"/>
    </source>
</evidence>
<comment type="catalytic activity">
    <reaction evidence="15">
        <text>(2E)-dodecenoyl-CoA + NADPH + H(+) = dodecanoyl-CoA + NADP(+)</text>
        <dbReference type="Rhea" id="RHEA:44964"/>
        <dbReference type="ChEBI" id="CHEBI:15378"/>
        <dbReference type="ChEBI" id="CHEBI:57330"/>
        <dbReference type="ChEBI" id="CHEBI:57375"/>
        <dbReference type="ChEBI" id="CHEBI:57783"/>
        <dbReference type="ChEBI" id="CHEBI:58349"/>
    </reaction>
    <physiologicalReaction direction="left-to-right" evidence="15">
        <dbReference type="Rhea" id="RHEA:44965"/>
    </physiologicalReaction>
</comment>
<evidence type="ECO:0000256" key="19">
    <source>
        <dbReference type="ARBA" id="ARBA00049386"/>
    </source>
</evidence>
<evidence type="ECO:0000256" key="11">
    <source>
        <dbReference type="ARBA" id="ARBA00037124"/>
    </source>
</evidence>
<comment type="caution">
    <text evidence="21">The sequence shown here is derived from an EMBL/GenBank/DDBJ whole genome shotgun (WGS) entry which is preliminary data.</text>
</comment>
<keyword evidence="5" id="KW-0276">Fatty acid metabolism</keyword>
<dbReference type="InterPro" id="IPR052388">
    <property type="entry name" value="Peroxisomal_t2-enoyl-CoA_red"/>
</dbReference>
<comment type="pathway">
    <text evidence="2">Lipid metabolism.</text>
</comment>
<dbReference type="PRINTS" id="PR00080">
    <property type="entry name" value="SDRFAMILY"/>
</dbReference>
<dbReference type="PANTHER" id="PTHR24317">
    <property type="entry name" value="PEROXISOMAL TRANS-2-ENOYL-COA REDUCTASE"/>
    <property type="match status" value="1"/>
</dbReference>
<protein>
    <recommendedName>
        <fullName evidence="14">Peroxisomal trans-2-enoyl-CoA reductase</fullName>
        <ecNumber evidence="13">1.3.1.38</ecNumber>
    </recommendedName>
</protein>
<dbReference type="PANTHER" id="PTHR24317:SF7">
    <property type="entry name" value="PEROXISOMAL TRANS-2-ENOYL-COA REDUCTASE"/>
    <property type="match status" value="1"/>
</dbReference>
<organism evidence="21 22">
    <name type="scientific">Catenulispora subtropica</name>
    <dbReference type="NCBI Taxonomy" id="450798"/>
    <lineage>
        <taxon>Bacteria</taxon>
        <taxon>Bacillati</taxon>
        <taxon>Actinomycetota</taxon>
        <taxon>Actinomycetes</taxon>
        <taxon>Catenulisporales</taxon>
        <taxon>Catenulisporaceae</taxon>
        <taxon>Catenulispora</taxon>
    </lineage>
</organism>
<dbReference type="InterPro" id="IPR002347">
    <property type="entry name" value="SDR_fam"/>
</dbReference>
<comment type="function">
    <text evidence="11">Participates in chain elongation of fatty acids. Catalyzes the reduction of trans-2-enoyl-CoAs of varying chain lengths from 6:1 to 16:1, having maximum activity with 10:1 CoA. Has no 2,4-dienoyl-CoA reductase activity.</text>
</comment>
<dbReference type="Gene3D" id="3.40.50.720">
    <property type="entry name" value="NAD(P)-binding Rossmann-like Domain"/>
    <property type="match status" value="1"/>
</dbReference>
<evidence type="ECO:0000256" key="5">
    <source>
        <dbReference type="ARBA" id="ARBA00022832"/>
    </source>
</evidence>
<dbReference type="Proteomes" id="UP001499854">
    <property type="component" value="Unassembled WGS sequence"/>
</dbReference>
<keyword evidence="22" id="KW-1185">Reference proteome</keyword>
<keyword evidence="3" id="KW-0444">Lipid biosynthesis</keyword>
<comment type="catalytic activity">
    <reaction evidence="19">
        <text>(2E)-decenoyl-CoA + NADPH + H(+) = decanoyl-CoA + NADP(+)</text>
        <dbReference type="Rhea" id="RHEA:44960"/>
        <dbReference type="ChEBI" id="CHEBI:15378"/>
        <dbReference type="ChEBI" id="CHEBI:57783"/>
        <dbReference type="ChEBI" id="CHEBI:58349"/>
        <dbReference type="ChEBI" id="CHEBI:61406"/>
        <dbReference type="ChEBI" id="CHEBI:61430"/>
    </reaction>
    <physiologicalReaction direction="left-to-right" evidence="19">
        <dbReference type="Rhea" id="RHEA:44961"/>
    </physiologicalReaction>
</comment>
<evidence type="ECO:0000256" key="20">
    <source>
        <dbReference type="ARBA" id="ARBA00049559"/>
    </source>
</evidence>
<comment type="catalytic activity">
    <reaction evidence="18">
        <text>a (2E)-enoyl-CoA + NADPH + H(+) = a 2,3-saturated acyl-CoA + NADP(+)</text>
        <dbReference type="Rhea" id="RHEA:33763"/>
        <dbReference type="ChEBI" id="CHEBI:15378"/>
        <dbReference type="ChEBI" id="CHEBI:57783"/>
        <dbReference type="ChEBI" id="CHEBI:58349"/>
        <dbReference type="ChEBI" id="CHEBI:58856"/>
        <dbReference type="ChEBI" id="CHEBI:65111"/>
        <dbReference type="EC" id="1.3.1.38"/>
    </reaction>
    <physiologicalReaction direction="left-to-right" evidence="18">
        <dbReference type="Rhea" id="RHEA:33764"/>
    </physiologicalReaction>
</comment>
<comment type="subcellular location">
    <subcellularLocation>
        <location evidence="1">Peroxisome</location>
    </subcellularLocation>
</comment>